<organism evidence="5 6">
    <name type="scientific">Scomber scombrus</name>
    <name type="common">Atlantic mackerel</name>
    <name type="synonym">Scomber vernalis</name>
    <dbReference type="NCBI Taxonomy" id="13677"/>
    <lineage>
        <taxon>Eukaryota</taxon>
        <taxon>Metazoa</taxon>
        <taxon>Chordata</taxon>
        <taxon>Craniata</taxon>
        <taxon>Vertebrata</taxon>
        <taxon>Euteleostomi</taxon>
        <taxon>Actinopterygii</taxon>
        <taxon>Neopterygii</taxon>
        <taxon>Teleostei</taxon>
        <taxon>Neoteleostei</taxon>
        <taxon>Acanthomorphata</taxon>
        <taxon>Pelagiaria</taxon>
        <taxon>Scombriformes</taxon>
        <taxon>Scombridae</taxon>
        <taxon>Scomber</taxon>
    </lineage>
</organism>
<dbReference type="AlphaFoldDB" id="A0AAV1PB34"/>
<dbReference type="PROSITE" id="PS50041">
    <property type="entry name" value="C_TYPE_LECTIN_2"/>
    <property type="match status" value="1"/>
</dbReference>
<feature type="domain" description="C-type lectin" evidence="4">
    <location>
        <begin position="105"/>
        <end position="220"/>
    </location>
</feature>
<accession>A0AAV1PB34</accession>
<keyword evidence="3" id="KW-0812">Transmembrane</keyword>
<reference evidence="5 6" key="1">
    <citation type="submission" date="2024-01" db="EMBL/GenBank/DDBJ databases">
        <authorList>
            <person name="Alioto T."/>
            <person name="Alioto T."/>
            <person name="Gomez Garrido J."/>
        </authorList>
    </citation>
    <scope>NUCLEOTIDE SEQUENCE [LARGE SCALE GENOMIC DNA]</scope>
</reference>
<dbReference type="Gene3D" id="3.10.100.10">
    <property type="entry name" value="Mannose-Binding Protein A, subunit A"/>
    <property type="match status" value="1"/>
</dbReference>
<gene>
    <name evidence="5" type="ORF">FSCOSCO3_A017169</name>
</gene>
<dbReference type="InterPro" id="IPR033992">
    <property type="entry name" value="NKR-like_CTLD"/>
</dbReference>
<dbReference type="InterPro" id="IPR001304">
    <property type="entry name" value="C-type_lectin-like"/>
</dbReference>
<keyword evidence="2" id="KW-0430">Lectin</keyword>
<evidence type="ECO:0000313" key="6">
    <source>
        <dbReference type="Proteomes" id="UP001314229"/>
    </source>
</evidence>
<proteinExistence type="predicted"/>
<evidence type="ECO:0000256" key="3">
    <source>
        <dbReference type="SAM" id="Phobius"/>
    </source>
</evidence>
<dbReference type="PANTHER" id="PTHR45710">
    <property type="entry name" value="C-TYPE LECTIN DOMAIN-CONTAINING PROTEIN 180"/>
    <property type="match status" value="1"/>
</dbReference>
<evidence type="ECO:0000256" key="1">
    <source>
        <dbReference type="ARBA" id="ARBA00004401"/>
    </source>
</evidence>
<name>A0AAV1PB34_SCOSC</name>
<dbReference type="SMART" id="SM00034">
    <property type="entry name" value="CLECT"/>
    <property type="match status" value="1"/>
</dbReference>
<dbReference type="EMBL" id="CAWUFR010000110">
    <property type="protein sequence ID" value="CAK6967832.1"/>
    <property type="molecule type" value="Genomic_DNA"/>
</dbReference>
<dbReference type="GO" id="GO:0005886">
    <property type="term" value="C:plasma membrane"/>
    <property type="evidence" value="ECO:0007669"/>
    <property type="project" value="UniProtKB-SubCell"/>
</dbReference>
<sequence>MATETRTEMPDYINTRVNEGRQSAEKTENCLPGGKMYKVIGISFGLLCIIQFTLNVVLHLRGTGVCNKLDFDYIDSTNGTLMSPEVLDGNAVQNFRGCPVGWLEYKSSCYQFTDERNDWEYASDDCEAKRAHLAILDDADKMDFLGRFQDRLTVWIGLRRQQDGPLMPWTWVDGRQYTYRKDNNWLQSRPQSLNCAYADQHPILRLVDASCQEQHGWLCEKELK</sequence>
<dbReference type="InterPro" id="IPR016186">
    <property type="entry name" value="C-type_lectin-like/link_sf"/>
</dbReference>
<feature type="transmembrane region" description="Helical" evidence="3">
    <location>
        <begin position="39"/>
        <end position="58"/>
    </location>
</feature>
<keyword evidence="6" id="KW-1185">Reference proteome</keyword>
<dbReference type="Proteomes" id="UP001314229">
    <property type="component" value="Unassembled WGS sequence"/>
</dbReference>
<dbReference type="SUPFAM" id="SSF56436">
    <property type="entry name" value="C-type lectin-like"/>
    <property type="match status" value="1"/>
</dbReference>
<evidence type="ECO:0000313" key="5">
    <source>
        <dbReference type="EMBL" id="CAK6967832.1"/>
    </source>
</evidence>
<dbReference type="InterPro" id="IPR016187">
    <property type="entry name" value="CTDL_fold"/>
</dbReference>
<comment type="subcellular location">
    <subcellularLocation>
        <location evidence="1">Cell membrane</location>
        <topology evidence="1">Single-pass type II membrane protein</topology>
    </subcellularLocation>
</comment>
<dbReference type="CDD" id="cd03593">
    <property type="entry name" value="CLECT_NK_receptors_like"/>
    <property type="match status" value="1"/>
</dbReference>
<keyword evidence="3" id="KW-0472">Membrane</keyword>
<dbReference type="Pfam" id="PF00059">
    <property type="entry name" value="Lectin_C"/>
    <property type="match status" value="1"/>
</dbReference>
<evidence type="ECO:0000259" key="4">
    <source>
        <dbReference type="PROSITE" id="PS50041"/>
    </source>
</evidence>
<dbReference type="GO" id="GO:0030246">
    <property type="term" value="F:carbohydrate binding"/>
    <property type="evidence" value="ECO:0007669"/>
    <property type="project" value="UniProtKB-KW"/>
</dbReference>
<evidence type="ECO:0000256" key="2">
    <source>
        <dbReference type="ARBA" id="ARBA00022734"/>
    </source>
</evidence>
<comment type="caution">
    <text evidence="5">The sequence shown here is derived from an EMBL/GenBank/DDBJ whole genome shotgun (WGS) entry which is preliminary data.</text>
</comment>
<protein>
    <submittedName>
        <fullName evidence="5">Snaclec A10-like</fullName>
    </submittedName>
</protein>
<dbReference type="InterPro" id="IPR050828">
    <property type="entry name" value="C-type_lectin/matrix_domain"/>
</dbReference>
<dbReference type="PANTHER" id="PTHR45710:SF8">
    <property type="entry name" value="RERATING FAMILY MEMBER 4"/>
    <property type="match status" value="1"/>
</dbReference>
<keyword evidence="3" id="KW-1133">Transmembrane helix</keyword>